<feature type="region of interest" description="Disordered" evidence="6">
    <location>
        <begin position="1"/>
        <end position="139"/>
    </location>
</feature>
<evidence type="ECO:0000256" key="3">
    <source>
        <dbReference type="ARBA" id="ARBA00022692"/>
    </source>
</evidence>
<dbReference type="AlphaFoldDB" id="A0A8J6DES0"/>
<gene>
    <name evidence="8" type="ORF">J0S82_019072</name>
</gene>
<feature type="compositionally biased region" description="Polar residues" evidence="6">
    <location>
        <begin position="394"/>
        <end position="406"/>
    </location>
</feature>
<comment type="similarity">
    <text evidence="2">Belongs to the CD225/Dispanin family.</text>
</comment>
<evidence type="ECO:0000256" key="2">
    <source>
        <dbReference type="ARBA" id="ARBA00006843"/>
    </source>
</evidence>
<name>A0A8J6DES0_GALPY</name>
<feature type="non-terminal residue" evidence="8">
    <location>
        <position position="1"/>
    </location>
</feature>
<evidence type="ECO:0000256" key="6">
    <source>
        <dbReference type="SAM" id="MobiDB-lite"/>
    </source>
</evidence>
<evidence type="ECO:0000256" key="1">
    <source>
        <dbReference type="ARBA" id="ARBA00004370"/>
    </source>
</evidence>
<proteinExistence type="inferred from homology"/>
<evidence type="ECO:0000256" key="4">
    <source>
        <dbReference type="ARBA" id="ARBA00022989"/>
    </source>
</evidence>
<feature type="compositionally biased region" description="Pro residues" evidence="6">
    <location>
        <begin position="113"/>
        <end position="128"/>
    </location>
</feature>
<feature type="compositionally biased region" description="Pro residues" evidence="6">
    <location>
        <begin position="88"/>
        <end position="103"/>
    </location>
</feature>
<feature type="region of interest" description="Disordered" evidence="6">
    <location>
        <begin position="448"/>
        <end position="477"/>
    </location>
</feature>
<reference evidence="8" key="1">
    <citation type="journal article" date="2021" name="Evol. Appl.">
        <title>The genome of the Pyrenean desman and the effects of bottlenecks and inbreeding on the genomic landscape of an endangered species.</title>
        <authorList>
            <person name="Escoda L."/>
            <person name="Castresana J."/>
        </authorList>
    </citation>
    <scope>NUCLEOTIDE SEQUENCE</scope>
    <source>
        <strain evidence="8">IBE-C5619</strain>
    </source>
</reference>
<keyword evidence="9" id="KW-1185">Reference proteome</keyword>
<evidence type="ECO:0000313" key="9">
    <source>
        <dbReference type="Proteomes" id="UP000700334"/>
    </source>
</evidence>
<sequence length="477" mass="49678">LPDSVPHTSPPPYNAPQPPAEPPAPPPQAAPSSHHHHHHHYHQSGTATLPRLGAGGLASSATAQRGPSSSATLPRPPHHAPPGQAAGGPPPGCATLPRMPPDPYLQETRFEGPLPPPPPAAAPPPPAPSHTAQAPGFVVPTHTGAVGTLPLGGYVAPGYPLQLQPCTAYVPVYPVGTPYAGGTTGGTGVTSTLPPPPQGPGLALLEPRRPPHDYMPIAVLTTICCFWPTGIIAIFKAVQVRTALARGDMVSAEIASREARNFSFISLAVGIAAMVLCTILTVVIIIAAQHHENYWDPTPPVWPHPKPLDLPSAFCGHAADPKGAVHSRLWGDRLQYILNSASTEPLALRALGIQFLRNPAKAHTPRGAAFRDPRLMPDPQLLQAPTLCKCSAPRQTPWVSTPQPTGGSPKPITSVGSAPALTKPRLLVGRLRLLFFLAGPVIGFVAPGPAPTPTDSSPSPVTATDPGDNHARKQARS</sequence>
<organism evidence="8 9">
    <name type="scientific">Galemys pyrenaicus</name>
    <name type="common">Iberian desman</name>
    <name type="synonym">Pyrenean desman</name>
    <dbReference type="NCBI Taxonomy" id="202257"/>
    <lineage>
        <taxon>Eukaryota</taxon>
        <taxon>Metazoa</taxon>
        <taxon>Chordata</taxon>
        <taxon>Craniata</taxon>
        <taxon>Vertebrata</taxon>
        <taxon>Euteleostomi</taxon>
        <taxon>Mammalia</taxon>
        <taxon>Eutheria</taxon>
        <taxon>Laurasiatheria</taxon>
        <taxon>Eulipotyphla</taxon>
        <taxon>Talpidae</taxon>
        <taxon>Galemys</taxon>
    </lineage>
</organism>
<dbReference type="InterPro" id="IPR051423">
    <property type="entry name" value="CD225/Dispanin"/>
</dbReference>
<feature type="region of interest" description="Disordered" evidence="6">
    <location>
        <begin position="394"/>
        <end position="416"/>
    </location>
</feature>
<keyword evidence="5 7" id="KW-0472">Membrane</keyword>
<evidence type="ECO:0000313" key="8">
    <source>
        <dbReference type="EMBL" id="KAG8505809.1"/>
    </source>
</evidence>
<feature type="transmembrane region" description="Helical" evidence="7">
    <location>
        <begin position="214"/>
        <end position="235"/>
    </location>
</feature>
<protein>
    <submittedName>
        <fullName evidence="8">Proline-rich transmembrane protein 1</fullName>
    </submittedName>
</protein>
<feature type="compositionally biased region" description="Low complexity" evidence="6">
    <location>
        <begin position="453"/>
        <end position="466"/>
    </location>
</feature>
<comment type="subcellular location">
    <subcellularLocation>
        <location evidence="1">Membrane</location>
    </subcellularLocation>
</comment>
<feature type="transmembrane region" description="Helical" evidence="7">
    <location>
        <begin position="264"/>
        <end position="288"/>
    </location>
</feature>
<accession>A0A8J6DES0</accession>
<dbReference type="PANTHER" id="PTHR14948:SF21">
    <property type="entry name" value="PROLINE-RICH TRANSMEMBRANE PROTEIN 1"/>
    <property type="match status" value="1"/>
</dbReference>
<dbReference type="PANTHER" id="PTHR14948">
    <property type="entry name" value="NG5"/>
    <property type="match status" value="1"/>
</dbReference>
<keyword evidence="4 7" id="KW-1133">Transmembrane helix</keyword>
<feature type="compositionally biased region" description="Basic residues" evidence="6">
    <location>
        <begin position="33"/>
        <end position="42"/>
    </location>
</feature>
<keyword evidence="3 7" id="KW-0812">Transmembrane</keyword>
<feature type="compositionally biased region" description="Pro residues" evidence="6">
    <location>
        <begin position="8"/>
        <end position="29"/>
    </location>
</feature>
<feature type="non-terminal residue" evidence="8">
    <location>
        <position position="477"/>
    </location>
</feature>
<evidence type="ECO:0000256" key="7">
    <source>
        <dbReference type="SAM" id="Phobius"/>
    </source>
</evidence>
<dbReference type="Proteomes" id="UP000700334">
    <property type="component" value="Unassembled WGS sequence"/>
</dbReference>
<evidence type="ECO:0000256" key="5">
    <source>
        <dbReference type="ARBA" id="ARBA00023136"/>
    </source>
</evidence>
<dbReference type="EMBL" id="JAGFMF010012226">
    <property type="protein sequence ID" value="KAG8505809.1"/>
    <property type="molecule type" value="Genomic_DNA"/>
</dbReference>
<comment type="caution">
    <text evidence="8">The sequence shown here is derived from an EMBL/GenBank/DDBJ whole genome shotgun (WGS) entry which is preliminary data.</text>
</comment>
<dbReference type="GO" id="GO:0016020">
    <property type="term" value="C:membrane"/>
    <property type="evidence" value="ECO:0007669"/>
    <property type="project" value="UniProtKB-SubCell"/>
</dbReference>
<dbReference type="InterPro" id="IPR007593">
    <property type="entry name" value="CD225/Dispanin_fam"/>
</dbReference>
<dbReference type="OrthoDB" id="5989578at2759"/>
<dbReference type="Pfam" id="PF04505">
    <property type="entry name" value="CD225"/>
    <property type="match status" value="1"/>
</dbReference>